<organism evidence="1 2">
    <name type="scientific">Merdimmobilis hominis</name>
    <dbReference type="NCBI Taxonomy" id="2897707"/>
    <lineage>
        <taxon>Bacteria</taxon>
        <taxon>Bacillati</taxon>
        <taxon>Bacillota</taxon>
        <taxon>Clostridia</taxon>
        <taxon>Eubacteriales</taxon>
        <taxon>Oscillospiraceae</taxon>
        <taxon>Merdimmobilis</taxon>
    </lineage>
</organism>
<comment type="caution">
    <text evidence="1">The sequence shown here is derived from an EMBL/GenBank/DDBJ whole genome shotgun (WGS) entry which is preliminary data.</text>
</comment>
<accession>A0A938X8Z0</accession>
<proteinExistence type="predicted"/>
<keyword evidence="2" id="KW-1185">Reference proteome</keyword>
<evidence type="ECO:0000313" key="2">
    <source>
        <dbReference type="Proteomes" id="UP000774750"/>
    </source>
</evidence>
<evidence type="ECO:0000313" key="1">
    <source>
        <dbReference type="EMBL" id="MBM6921689.1"/>
    </source>
</evidence>
<sequence>MEQFFEHSDLGLGALTFQKGPGTIHCWTGRIADTEILFSIILNTSELRSANLDFIRSVLQNWREYLSKAEHEIQAQIGKSPEKFGLQRAPFPETEIPAEQPQFLFYDETEWGLHFEICTLPVGEPFGLMVEFSGDTPTDVYGLSEAEEIEADME</sequence>
<reference evidence="1" key="1">
    <citation type="submission" date="2020-08" db="EMBL/GenBank/DDBJ databases">
        <authorList>
            <person name="Cejkova D."/>
            <person name="Kubasova T."/>
            <person name="Jahodarova E."/>
            <person name="Rychlik I."/>
        </authorList>
    </citation>
    <scope>NUCLEOTIDE SEQUENCE</scope>
    <source>
        <strain evidence="1">An559</strain>
    </source>
</reference>
<gene>
    <name evidence="1" type="ORF">H6A12_11060</name>
</gene>
<name>A0A938X8Z0_9FIRM</name>
<dbReference type="RefSeq" id="WP_025543807.1">
    <property type="nucleotide sequence ID" value="NZ_JACJKY010000023.1"/>
</dbReference>
<dbReference type="AlphaFoldDB" id="A0A938X8Z0"/>
<dbReference type="Proteomes" id="UP000774750">
    <property type="component" value="Unassembled WGS sequence"/>
</dbReference>
<dbReference type="EMBL" id="JACJKY010000023">
    <property type="protein sequence ID" value="MBM6921689.1"/>
    <property type="molecule type" value="Genomic_DNA"/>
</dbReference>
<protein>
    <submittedName>
        <fullName evidence="1">Uncharacterized protein</fullName>
    </submittedName>
</protein>
<reference evidence="1" key="2">
    <citation type="journal article" date="2021" name="Sci. Rep.">
        <title>The distribution of antibiotic resistance genes in chicken gut microbiota commensals.</title>
        <authorList>
            <person name="Juricova H."/>
            <person name="Matiasovicova J."/>
            <person name="Kubasova T."/>
            <person name="Cejkova D."/>
            <person name="Rychlik I."/>
        </authorList>
    </citation>
    <scope>NUCLEOTIDE SEQUENCE</scope>
    <source>
        <strain evidence="1">An559</strain>
    </source>
</reference>